<protein>
    <recommendedName>
        <fullName evidence="1">TIR domain-containing protein</fullName>
    </recommendedName>
</protein>
<dbReference type="RefSeq" id="WP_344649343.1">
    <property type="nucleotide sequence ID" value="NZ_BAAAGX010000010.1"/>
</dbReference>
<dbReference type="InterPro" id="IPR035897">
    <property type="entry name" value="Toll_tir_struct_dom_sf"/>
</dbReference>
<gene>
    <name evidence="2" type="ORF">GCM10009539_29210</name>
</gene>
<evidence type="ECO:0000313" key="3">
    <source>
        <dbReference type="Proteomes" id="UP001500967"/>
    </source>
</evidence>
<evidence type="ECO:0000313" key="2">
    <source>
        <dbReference type="EMBL" id="GAA0241973.1"/>
    </source>
</evidence>
<organism evidence="2 3">
    <name type="scientific">Cryptosporangium japonicum</name>
    <dbReference type="NCBI Taxonomy" id="80872"/>
    <lineage>
        <taxon>Bacteria</taxon>
        <taxon>Bacillati</taxon>
        <taxon>Actinomycetota</taxon>
        <taxon>Actinomycetes</taxon>
        <taxon>Cryptosporangiales</taxon>
        <taxon>Cryptosporangiaceae</taxon>
        <taxon>Cryptosporangium</taxon>
    </lineage>
</organism>
<keyword evidence="3" id="KW-1185">Reference proteome</keyword>
<dbReference type="Pfam" id="PF13676">
    <property type="entry name" value="TIR_2"/>
    <property type="match status" value="1"/>
</dbReference>
<comment type="caution">
    <text evidence="2">The sequence shown here is derived from an EMBL/GenBank/DDBJ whole genome shotgun (WGS) entry which is preliminary data.</text>
</comment>
<proteinExistence type="predicted"/>
<dbReference type="SUPFAM" id="SSF52200">
    <property type="entry name" value="Toll/Interleukin receptor TIR domain"/>
    <property type="match status" value="1"/>
</dbReference>
<feature type="domain" description="TIR" evidence="1">
    <location>
        <begin position="7"/>
        <end position="275"/>
    </location>
</feature>
<dbReference type="Proteomes" id="UP001500967">
    <property type="component" value="Unassembled WGS sequence"/>
</dbReference>
<dbReference type="SMART" id="SM00255">
    <property type="entry name" value="TIR"/>
    <property type="match status" value="1"/>
</dbReference>
<dbReference type="EMBL" id="BAAAGX010000010">
    <property type="protein sequence ID" value="GAA0241973.1"/>
    <property type="molecule type" value="Genomic_DNA"/>
</dbReference>
<reference evidence="2 3" key="1">
    <citation type="journal article" date="2019" name="Int. J. Syst. Evol. Microbiol.">
        <title>The Global Catalogue of Microorganisms (GCM) 10K type strain sequencing project: providing services to taxonomists for standard genome sequencing and annotation.</title>
        <authorList>
            <consortium name="The Broad Institute Genomics Platform"/>
            <consortium name="The Broad Institute Genome Sequencing Center for Infectious Disease"/>
            <person name="Wu L."/>
            <person name="Ma J."/>
        </authorList>
    </citation>
    <scope>NUCLEOTIDE SEQUENCE [LARGE SCALE GENOMIC DNA]</scope>
    <source>
        <strain evidence="2 3">JCM 10425</strain>
    </source>
</reference>
<dbReference type="InterPro" id="IPR000157">
    <property type="entry name" value="TIR_dom"/>
</dbReference>
<evidence type="ECO:0000259" key="1">
    <source>
        <dbReference type="SMART" id="SM00255"/>
    </source>
</evidence>
<dbReference type="Gene3D" id="3.40.50.10140">
    <property type="entry name" value="Toll/interleukin-1 receptor homology (TIR) domain"/>
    <property type="match status" value="1"/>
</dbReference>
<accession>A0ABN0U8D2</accession>
<sequence>MALPLTTYDVCLSFAGEDRAYVREVAGRLLDAGVRVFYDEHERIELWGRNLHDRLAEIYGFRSEYCVLFASEAYARQAWPNHERRIAQARAFSTGEDYILPVRMDDTEIPGLLATTAFVDARTTTAVELAGLIEEKLTPAPDRQARRVARERRAEEESRQAGQIIGRFVTTELDVNGTLDCISVTVSVSNHSTLLVRDIAVRIPGSDRTRHLHFLAPGETKNVRFDSVPGQPGLYEVMNIGCGGPESDYEIRISLSYVDSANRRWERVAILDPEPEIYLPDVQ</sequence>
<name>A0ABN0U8D2_9ACTN</name>